<dbReference type="InterPro" id="IPR013655">
    <property type="entry name" value="PAS_fold_3"/>
</dbReference>
<protein>
    <submittedName>
        <fullName evidence="2">PAS domain-containing protein</fullName>
    </submittedName>
</protein>
<dbReference type="InterPro" id="IPR000014">
    <property type="entry name" value="PAS"/>
</dbReference>
<organism evidence="2 3">
    <name type="scientific">Kineococcus endophyticus</name>
    <dbReference type="NCBI Taxonomy" id="1181883"/>
    <lineage>
        <taxon>Bacteria</taxon>
        <taxon>Bacillati</taxon>
        <taxon>Actinomycetota</taxon>
        <taxon>Actinomycetes</taxon>
        <taxon>Kineosporiales</taxon>
        <taxon>Kineosporiaceae</taxon>
        <taxon>Kineococcus</taxon>
    </lineage>
</organism>
<accession>A0ABV3PBC1</accession>
<keyword evidence="3" id="KW-1185">Reference proteome</keyword>
<comment type="caution">
    <text evidence="2">The sequence shown here is derived from an EMBL/GenBank/DDBJ whole genome shotgun (WGS) entry which is preliminary data.</text>
</comment>
<sequence>MPGPSDREDRSRRAERVLAVLRDLWGDEPPPGPDPELAWIVDALAIDDAHGREAGLVVHSDAIALSSLSDWLGTPQFADEQTGAWQLDTATGRVVVDERGSEVLGVGRQSVGSERLMLDVHPADRPNVERAFDRAAAVGTPFRVTYRGRSPLGEWLWRTSTGRRLTVGPAGAVLVGFTTVHRPALPDG</sequence>
<name>A0ABV3PBC1_9ACTN</name>
<dbReference type="InterPro" id="IPR035965">
    <property type="entry name" value="PAS-like_dom_sf"/>
</dbReference>
<feature type="domain" description="PAS fold-3" evidence="1">
    <location>
        <begin position="94"/>
        <end position="163"/>
    </location>
</feature>
<dbReference type="CDD" id="cd00130">
    <property type="entry name" value="PAS"/>
    <property type="match status" value="1"/>
</dbReference>
<evidence type="ECO:0000313" key="3">
    <source>
        <dbReference type="Proteomes" id="UP001555826"/>
    </source>
</evidence>
<reference evidence="2 3" key="1">
    <citation type="submission" date="2024-07" db="EMBL/GenBank/DDBJ databases">
        <authorList>
            <person name="Thanompreechachai J."/>
            <person name="Duangmal K."/>
        </authorList>
    </citation>
    <scope>NUCLEOTIDE SEQUENCE [LARGE SCALE GENOMIC DNA]</scope>
    <source>
        <strain evidence="2 3">KCTC 19886</strain>
    </source>
</reference>
<evidence type="ECO:0000313" key="2">
    <source>
        <dbReference type="EMBL" id="MEW9266936.1"/>
    </source>
</evidence>
<dbReference type="Proteomes" id="UP001555826">
    <property type="component" value="Unassembled WGS sequence"/>
</dbReference>
<evidence type="ECO:0000259" key="1">
    <source>
        <dbReference type="Pfam" id="PF08447"/>
    </source>
</evidence>
<gene>
    <name evidence="2" type="ORF">AB1207_19475</name>
</gene>
<proteinExistence type="predicted"/>
<dbReference type="RefSeq" id="WP_367640069.1">
    <property type="nucleotide sequence ID" value="NZ_JBFNQN010000014.1"/>
</dbReference>
<dbReference type="Gene3D" id="3.30.450.20">
    <property type="entry name" value="PAS domain"/>
    <property type="match status" value="1"/>
</dbReference>
<dbReference type="EMBL" id="JBFNQN010000014">
    <property type="protein sequence ID" value="MEW9266936.1"/>
    <property type="molecule type" value="Genomic_DNA"/>
</dbReference>
<dbReference type="SUPFAM" id="SSF55785">
    <property type="entry name" value="PYP-like sensor domain (PAS domain)"/>
    <property type="match status" value="1"/>
</dbReference>
<dbReference type="Pfam" id="PF08447">
    <property type="entry name" value="PAS_3"/>
    <property type="match status" value="1"/>
</dbReference>